<name>A0A5J4Z936_PORPP</name>
<gene>
    <name evidence="2" type="ORF">FVE85_7430</name>
</gene>
<dbReference type="EMBL" id="VRMN01000001">
    <property type="protein sequence ID" value="KAA8499845.1"/>
    <property type="molecule type" value="Genomic_DNA"/>
</dbReference>
<accession>A0A5J4Z936</accession>
<feature type="region of interest" description="Disordered" evidence="1">
    <location>
        <begin position="249"/>
        <end position="288"/>
    </location>
</feature>
<protein>
    <submittedName>
        <fullName evidence="2">Uncharacterized protein</fullName>
    </submittedName>
</protein>
<sequence length="288" mass="32296">MDDATEVRVREYVRRRLDTGSLENVTPRVLYTDALNALELNESHMPLVRQFVKQMVREWEQSRVEGGELGDESEVNEQKNENRSRGDSDAAADQLAAVENPRKVSGRTENGAEGTQRKVRSGKVSEEGKQRSSKSEKSGKRRKTAEVVNHDHVPSTTNLQKLKAVLKELGIRAPPNVYKKFDAQNDNQRFEALADYALGKLNCALHGKLPHALRTQWTPQALLRLSKAELRSCRVAYELGVDQRELLGDTASSPLHGEDRQDNSGSPAPRSRKSRLVIDELGDSEFDN</sequence>
<dbReference type="AlphaFoldDB" id="A0A5J4Z936"/>
<keyword evidence="3" id="KW-1185">Reference proteome</keyword>
<feature type="region of interest" description="Disordered" evidence="1">
    <location>
        <begin position="63"/>
        <end position="148"/>
    </location>
</feature>
<evidence type="ECO:0000313" key="3">
    <source>
        <dbReference type="Proteomes" id="UP000324585"/>
    </source>
</evidence>
<proteinExistence type="predicted"/>
<feature type="compositionally biased region" description="Basic and acidic residues" evidence="1">
    <location>
        <begin position="123"/>
        <end position="148"/>
    </location>
</feature>
<dbReference type="Proteomes" id="UP000324585">
    <property type="component" value="Unassembled WGS sequence"/>
</dbReference>
<evidence type="ECO:0000313" key="2">
    <source>
        <dbReference type="EMBL" id="KAA8499845.1"/>
    </source>
</evidence>
<reference evidence="3" key="1">
    <citation type="journal article" date="2019" name="Nat. Commun.">
        <title>Expansion of phycobilisome linker gene families in mesophilic red algae.</title>
        <authorList>
            <person name="Lee J."/>
            <person name="Kim D."/>
            <person name="Bhattacharya D."/>
            <person name="Yoon H.S."/>
        </authorList>
    </citation>
    <scope>NUCLEOTIDE SEQUENCE [LARGE SCALE GENOMIC DNA]</scope>
    <source>
        <strain evidence="3">CCMP 1328</strain>
    </source>
</reference>
<evidence type="ECO:0000256" key="1">
    <source>
        <dbReference type="SAM" id="MobiDB-lite"/>
    </source>
</evidence>
<comment type="caution">
    <text evidence="2">The sequence shown here is derived from an EMBL/GenBank/DDBJ whole genome shotgun (WGS) entry which is preliminary data.</text>
</comment>
<feature type="compositionally biased region" description="Basic and acidic residues" evidence="1">
    <location>
        <begin position="76"/>
        <end position="88"/>
    </location>
</feature>
<organism evidence="2 3">
    <name type="scientific">Porphyridium purpureum</name>
    <name type="common">Red alga</name>
    <name type="synonym">Porphyridium cruentum</name>
    <dbReference type="NCBI Taxonomy" id="35688"/>
    <lineage>
        <taxon>Eukaryota</taxon>
        <taxon>Rhodophyta</taxon>
        <taxon>Bangiophyceae</taxon>
        <taxon>Porphyridiales</taxon>
        <taxon>Porphyridiaceae</taxon>
        <taxon>Porphyridium</taxon>
    </lineage>
</organism>